<accession>A0ABT9EHF8</accession>
<evidence type="ECO:0000313" key="2">
    <source>
        <dbReference type="EMBL" id="MDP1026394.1"/>
    </source>
</evidence>
<gene>
    <name evidence="2" type="ORF">Q5H91_04150</name>
</gene>
<evidence type="ECO:0000256" key="1">
    <source>
        <dbReference type="SAM" id="MobiDB-lite"/>
    </source>
</evidence>
<evidence type="ECO:0000313" key="3">
    <source>
        <dbReference type="Proteomes" id="UP001230685"/>
    </source>
</evidence>
<organism evidence="2 3">
    <name type="scientific">Sphingomonas aurea</name>
    <dbReference type="NCBI Taxonomy" id="3063994"/>
    <lineage>
        <taxon>Bacteria</taxon>
        <taxon>Pseudomonadati</taxon>
        <taxon>Pseudomonadota</taxon>
        <taxon>Alphaproteobacteria</taxon>
        <taxon>Sphingomonadales</taxon>
        <taxon>Sphingomonadaceae</taxon>
        <taxon>Sphingomonas</taxon>
    </lineage>
</organism>
<dbReference type="RefSeq" id="WP_305171950.1">
    <property type="nucleotide sequence ID" value="NZ_JAUUDS010000001.1"/>
</dbReference>
<name>A0ABT9EHF8_9SPHN</name>
<feature type="region of interest" description="Disordered" evidence="1">
    <location>
        <begin position="42"/>
        <end position="64"/>
    </location>
</feature>
<protein>
    <submittedName>
        <fullName evidence="2">Uncharacterized protein</fullName>
    </submittedName>
</protein>
<reference evidence="2 3" key="1">
    <citation type="submission" date="2023-07" db="EMBL/GenBank/DDBJ databases">
        <authorList>
            <person name="Kim M.K."/>
        </authorList>
    </citation>
    <scope>NUCLEOTIDE SEQUENCE [LARGE SCALE GENOMIC DNA]</scope>
    <source>
        <strain evidence="2 3">KR1UV-12</strain>
    </source>
</reference>
<keyword evidence="3" id="KW-1185">Reference proteome</keyword>
<comment type="caution">
    <text evidence="2">The sequence shown here is derived from an EMBL/GenBank/DDBJ whole genome shotgun (WGS) entry which is preliminary data.</text>
</comment>
<dbReference type="EMBL" id="JAUUDS010000001">
    <property type="protein sequence ID" value="MDP1026394.1"/>
    <property type="molecule type" value="Genomic_DNA"/>
</dbReference>
<dbReference type="Proteomes" id="UP001230685">
    <property type="component" value="Unassembled WGS sequence"/>
</dbReference>
<sequence length="64" mass="6844">MAIKKPLYATRDFNDAGTTRTFERGAELKKCTDGELLNYKAAGLASEEKPKDAPAPATGDEPTA</sequence>
<proteinExistence type="predicted"/>